<dbReference type="EMBL" id="MT142124">
    <property type="protein sequence ID" value="QJA74847.1"/>
    <property type="molecule type" value="Genomic_DNA"/>
</dbReference>
<evidence type="ECO:0000313" key="1">
    <source>
        <dbReference type="EMBL" id="QJA74847.1"/>
    </source>
</evidence>
<proteinExistence type="predicted"/>
<reference evidence="1" key="1">
    <citation type="submission" date="2020-03" db="EMBL/GenBank/DDBJ databases">
        <title>The deep terrestrial virosphere.</title>
        <authorList>
            <person name="Holmfeldt K."/>
            <person name="Nilsson E."/>
            <person name="Simone D."/>
            <person name="Lopez-Fernandez M."/>
            <person name="Wu X."/>
            <person name="de Brujin I."/>
            <person name="Lundin D."/>
            <person name="Andersson A."/>
            <person name="Bertilsson S."/>
            <person name="Dopson M."/>
        </authorList>
    </citation>
    <scope>NUCLEOTIDE SEQUENCE</scope>
    <source>
        <strain evidence="1">MM415A01919</strain>
    </source>
</reference>
<protein>
    <submittedName>
        <fullName evidence="1">Uncharacterized protein</fullName>
    </submittedName>
</protein>
<gene>
    <name evidence="1" type="ORF">MM415A01919_0006</name>
</gene>
<name>A0A6M3K1M8_9ZZZZ</name>
<organism evidence="1">
    <name type="scientific">viral metagenome</name>
    <dbReference type="NCBI Taxonomy" id="1070528"/>
    <lineage>
        <taxon>unclassified sequences</taxon>
        <taxon>metagenomes</taxon>
        <taxon>organismal metagenomes</taxon>
    </lineage>
</organism>
<accession>A0A6M3K1M8</accession>
<dbReference type="AlphaFoldDB" id="A0A6M3K1M8"/>
<sequence>MNTLMLKKQLVMAPGAGTYVLARNKSGGSVAAGNTVILSTAYTTSTEVAFITTTAANNKLVLGMALEAIGNGAVGKIQLSGVTAKLMVNGTTDIVAGDYLATYTSAGIAAKATAGKGGVFAIALEAYATNDSLGVIDAWLMGNSPRIDVDATGVTMDDAYDGGIAVTVDAGAVALTNAAADNNGVLALSKSPVGAQSGAALAITLSATATGAGISFANSGGGADLLGSGSTWSVSKAGAVVLTTLSSTAHSLLEGTAPAATVCYIVRDNTGDVTINALTGKEVDIAVAGVNVVAVAGAGVTVTGNLTITGNIDIGGNLNYGAALTVDELILDADGVAPAGTVCYLVQDNTGDVTVNALTGKTFNVAVNGTDEYTFSGTILDFNANAADNVGFLILNAATAPAGTEVYAVNDNTGDLTLNALTGKKVHIAIAGTDEFNFSGTAFEVAAANNIQFLGDNGVLDSAGNEVVLVEAVGSAVNYLLVKNAATANPIILSCEGTADRGFKFENDQDEEILILTPTASAVNEITIVSAATGNKPTIMASGEGDLGMILANYDGANVEEILILTATATAVNEITITSTATTVPPSIKATGETNIGLNIDTNGTGNLTLMLGGDEVIRINDAGITFAAAADTAGHAVYLQTEDGGADGGAGTGRAGAAMEVRTGDGSASATAAQVGGAGGAMTLVSGAGLTGNTTGNGGVGGAIAVTAGAGGDSGAGAGVGGTGGSIVLTAGAGGGAGGGVAGAPGSVQIAAGTFKLVVQTIDMADATVTLTLVPGTPTGTLLTGNILYVDPNSGQASEDLLLPPEGDCTGLLLVVANTGGESIVVKNDFNDVLYTLETLNTAYMVCDGTTWRGTVGVP</sequence>